<accession>A0A4Y7KF24</accession>
<name>A0A4Y7KF24_PAPSO</name>
<protein>
    <submittedName>
        <fullName evidence="1">Uncharacterized protein</fullName>
    </submittedName>
</protein>
<dbReference type="EMBL" id="CM010721">
    <property type="protein sequence ID" value="RZC70638.1"/>
    <property type="molecule type" value="Genomic_DNA"/>
</dbReference>
<evidence type="ECO:0000313" key="2">
    <source>
        <dbReference type="Proteomes" id="UP000316621"/>
    </source>
</evidence>
<dbReference type="AlphaFoldDB" id="A0A4Y7KF24"/>
<dbReference type="PANTHER" id="PTHR28052:SF1">
    <property type="entry name" value="UPF0545 PROTEIN C22ORF39"/>
    <property type="match status" value="1"/>
</dbReference>
<evidence type="ECO:0000313" key="1">
    <source>
        <dbReference type="EMBL" id="RZC70638.1"/>
    </source>
</evidence>
<dbReference type="InterPro" id="IPR021475">
    <property type="entry name" value="Pants/Emi1-like"/>
</dbReference>
<reference evidence="1 2" key="1">
    <citation type="journal article" date="2018" name="Science">
        <title>The opium poppy genome and morphinan production.</title>
        <authorList>
            <person name="Guo L."/>
            <person name="Winzer T."/>
            <person name="Yang X."/>
            <person name="Li Y."/>
            <person name="Ning Z."/>
            <person name="He Z."/>
            <person name="Teodor R."/>
            <person name="Lu Y."/>
            <person name="Bowser T.A."/>
            <person name="Graham I.A."/>
            <person name="Ye K."/>
        </authorList>
    </citation>
    <scope>NUCLEOTIDE SEQUENCE [LARGE SCALE GENOMIC DNA]</scope>
    <source>
        <strain evidence="2">cv. HN1</strain>
        <tissue evidence="1">Leaves</tissue>
    </source>
</reference>
<keyword evidence="2" id="KW-1185">Reference proteome</keyword>
<dbReference type="Gramene" id="RZC70638">
    <property type="protein sequence ID" value="RZC70638"/>
    <property type="gene ID" value="C5167_033828"/>
</dbReference>
<dbReference type="Pfam" id="PF11326">
    <property type="entry name" value="PANTS-like"/>
    <property type="match status" value="1"/>
</dbReference>
<proteinExistence type="predicted"/>
<sequence length="277" mass="31509">MAMEVERKDGEEEGKKSSPKLSCIKYFDSLGFCYCHQQTVRKHHLVKPSYMSDRSQGGRIIWDKDLEIVGESHGVQLHTLVLVKHIGLSTDGLYILSVLAGETKEENVYLCELKIVVSVHEDNNIDMVVAAVLIIVMLVRNLRGGRAGHGSGGGLVIVESAIEDSRWLQKAALQKIARMILNLFTSYLNKIGIEDLERTATPVYQMQQYYRLGTFDNCFQKWNALFDCLSLKTKRASEVEEILKAREESKTHIWSFRTKEEAATHWQELHGQINDEP</sequence>
<dbReference type="PANTHER" id="PTHR28052">
    <property type="entry name" value="UPF0545 PROTEIN C22ORF39"/>
    <property type="match status" value="1"/>
</dbReference>
<organism evidence="1 2">
    <name type="scientific">Papaver somniferum</name>
    <name type="common">Opium poppy</name>
    <dbReference type="NCBI Taxonomy" id="3469"/>
    <lineage>
        <taxon>Eukaryota</taxon>
        <taxon>Viridiplantae</taxon>
        <taxon>Streptophyta</taxon>
        <taxon>Embryophyta</taxon>
        <taxon>Tracheophyta</taxon>
        <taxon>Spermatophyta</taxon>
        <taxon>Magnoliopsida</taxon>
        <taxon>Ranunculales</taxon>
        <taxon>Papaveraceae</taxon>
        <taxon>Papaveroideae</taxon>
        <taxon>Papaver</taxon>
    </lineage>
</organism>
<gene>
    <name evidence="1" type="ORF">C5167_033828</name>
</gene>
<dbReference type="STRING" id="3469.A0A4Y7KF24"/>
<dbReference type="Proteomes" id="UP000316621">
    <property type="component" value="Chromosome 7"/>
</dbReference>